<keyword evidence="2" id="KW-1185">Reference proteome</keyword>
<proteinExistence type="predicted"/>
<evidence type="ECO:0000313" key="2">
    <source>
        <dbReference type="Proteomes" id="UP001060085"/>
    </source>
</evidence>
<reference evidence="2" key="1">
    <citation type="journal article" date="2023" name="Nat. Plants">
        <title>Single-cell RNA sequencing provides a high-resolution roadmap for understanding the multicellular compartmentation of specialized metabolism.</title>
        <authorList>
            <person name="Sun S."/>
            <person name="Shen X."/>
            <person name="Li Y."/>
            <person name="Li Y."/>
            <person name="Wang S."/>
            <person name="Li R."/>
            <person name="Zhang H."/>
            <person name="Shen G."/>
            <person name="Guo B."/>
            <person name="Wei J."/>
            <person name="Xu J."/>
            <person name="St-Pierre B."/>
            <person name="Chen S."/>
            <person name="Sun C."/>
        </authorList>
    </citation>
    <scope>NUCLEOTIDE SEQUENCE [LARGE SCALE GENOMIC DNA]</scope>
</reference>
<name>A0ACC0C6F2_CATRO</name>
<comment type="caution">
    <text evidence="1">The sequence shown here is derived from an EMBL/GenBank/DDBJ whole genome shotgun (WGS) entry which is preliminary data.</text>
</comment>
<protein>
    <submittedName>
        <fullName evidence="1">Uncharacterized protein</fullName>
    </submittedName>
</protein>
<dbReference type="Proteomes" id="UP001060085">
    <property type="component" value="Linkage Group LG01"/>
</dbReference>
<organism evidence="1 2">
    <name type="scientific">Catharanthus roseus</name>
    <name type="common">Madagascar periwinkle</name>
    <name type="synonym">Vinca rosea</name>
    <dbReference type="NCBI Taxonomy" id="4058"/>
    <lineage>
        <taxon>Eukaryota</taxon>
        <taxon>Viridiplantae</taxon>
        <taxon>Streptophyta</taxon>
        <taxon>Embryophyta</taxon>
        <taxon>Tracheophyta</taxon>
        <taxon>Spermatophyta</taxon>
        <taxon>Magnoliopsida</taxon>
        <taxon>eudicotyledons</taxon>
        <taxon>Gunneridae</taxon>
        <taxon>Pentapetalae</taxon>
        <taxon>asterids</taxon>
        <taxon>lamiids</taxon>
        <taxon>Gentianales</taxon>
        <taxon>Apocynaceae</taxon>
        <taxon>Rauvolfioideae</taxon>
        <taxon>Vinceae</taxon>
        <taxon>Catharanthinae</taxon>
        <taxon>Catharanthus</taxon>
    </lineage>
</organism>
<sequence length="721" mass="80065">MKRGSVLLEAGADGVAIITIANPPFNLLSVDVMLSLKERIEEAVLRDDVKAIVLIGSHGKFSAGFDVMAFGGSVERKTRKELGFLSIDFVTDTLEASKKPIVAAIDGPAFGGGLEIALACHARISTASAQLGLTELEYGIIPGLGGTQRLPRLVGICKALEMLLMSKRVSGDEAKSLNLIDFIAPADKLLAIARQWALDILECQRRWVISLYKTDKLGPLAESRRIFNFARIQVQERTPNVTYPLICIDVVEEGIVSDPRNGLWKEVEVLQELRQSSACRSLVHIFFSQRRTTKIPGVSGTDLVPRNMKKIAVIGGGLLGSDIATALILCNYNVIMKEVNEISLLNGVCRVKENLRRYVDGGKLTHQKLEQAFTLLKCVLNYDSFNDVDLVIEAASQSLSLKQQTFAELEKYCPQHCIFSSNNCPVDLGLIGERSRVHNRIVGVNLFSPAPFVPLLELVCTDRTCLQVIVDLMAFGRKLGKTPVVVGNSTGFALNRMFFLYLQSAMLLVESGADAYQIDQCMVKFGMQFGPFRMIDRIGLQVTAKTAAQFYENFPQRSHKSWLIQVMQEKDYGGESNHKGFYAYDNKYKAHPDPKILRYIKIARNKYSGTINSKLKELFDEDIVEMVLFPVVNEACRLIADGIALKSSDLDVASVMGMGFPRYRGGVIFWADTIGSTYICLRLEHWSTKFGEYFKPCAYLVQRASKGYSLVSQIKQAKSQL</sequence>
<accession>A0ACC0C6F2</accession>
<gene>
    <name evidence="1" type="ORF">M9H77_01696</name>
</gene>
<dbReference type="EMBL" id="CM044701">
    <property type="protein sequence ID" value="KAI5680469.1"/>
    <property type="molecule type" value="Genomic_DNA"/>
</dbReference>
<evidence type="ECO:0000313" key="1">
    <source>
        <dbReference type="EMBL" id="KAI5680469.1"/>
    </source>
</evidence>